<feature type="compositionally biased region" description="Basic and acidic residues" evidence="1">
    <location>
        <begin position="124"/>
        <end position="141"/>
    </location>
</feature>
<keyword evidence="2" id="KW-0732">Signal</keyword>
<evidence type="ECO:0000313" key="3">
    <source>
        <dbReference type="EMBL" id="KAK3579773.1"/>
    </source>
</evidence>
<evidence type="ECO:0000256" key="1">
    <source>
        <dbReference type="SAM" id="MobiDB-lite"/>
    </source>
</evidence>
<reference evidence="3" key="1">
    <citation type="journal article" date="2021" name="Genome Biol. Evol.">
        <title>A High-Quality Reference Genome for a Parasitic Bivalve with Doubly Uniparental Inheritance (Bivalvia: Unionida).</title>
        <authorList>
            <person name="Smith C.H."/>
        </authorList>
    </citation>
    <scope>NUCLEOTIDE SEQUENCE</scope>
    <source>
        <strain evidence="3">CHS0354</strain>
    </source>
</reference>
<feature type="signal peptide" evidence="2">
    <location>
        <begin position="1"/>
        <end position="22"/>
    </location>
</feature>
<dbReference type="Proteomes" id="UP001195483">
    <property type="component" value="Unassembled WGS sequence"/>
</dbReference>
<proteinExistence type="predicted"/>
<feature type="chain" id="PRO_5041960999" description="EF-hand domain-containing protein" evidence="2">
    <location>
        <begin position="23"/>
        <end position="141"/>
    </location>
</feature>
<sequence length="141" mass="16320">MHYREHLVLFLLAVVLLDDTKAWIRLPRIRFPCPSTCHQVCLPVLGCHSVCHPICKRSLPELVMSDEDYQVAPMSRDFSHYDLNRNKLVSPKEFEEVQKVPLNEDNDVFKFADVNDELPSEENGNDKLETKGTPNIEKKKD</sequence>
<reference evidence="3" key="3">
    <citation type="submission" date="2023-05" db="EMBL/GenBank/DDBJ databases">
        <authorList>
            <person name="Smith C.H."/>
        </authorList>
    </citation>
    <scope>NUCLEOTIDE SEQUENCE</scope>
    <source>
        <strain evidence="3">CHS0354</strain>
        <tissue evidence="3">Mantle</tissue>
    </source>
</reference>
<reference evidence="3" key="2">
    <citation type="journal article" date="2021" name="Genome Biol. Evol.">
        <title>Developing a high-quality reference genome for a parasitic bivalve with doubly uniparental inheritance (Bivalvia: Unionida).</title>
        <authorList>
            <person name="Smith C.H."/>
        </authorList>
    </citation>
    <scope>NUCLEOTIDE SEQUENCE</scope>
    <source>
        <strain evidence="3">CHS0354</strain>
        <tissue evidence="3">Mantle</tissue>
    </source>
</reference>
<evidence type="ECO:0000256" key="2">
    <source>
        <dbReference type="SAM" id="SignalP"/>
    </source>
</evidence>
<comment type="caution">
    <text evidence="3">The sequence shown here is derived from an EMBL/GenBank/DDBJ whole genome shotgun (WGS) entry which is preliminary data.</text>
</comment>
<evidence type="ECO:0008006" key="5">
    <source>
        <dbReference type="Google" id="ProtNLM"/>
    </source>
</evidence>
<name>A0AAE0RU75_9BIVA</name>
<dbReference type="PROSITE" id="PS00018">
    <property type="entry name" value="EF_HAND_1"/>
    <property type="match status" value="1"/>
</dbReference>
<feature type="region of interest" description="Disordered" evidence="1">
    <location>
        <begin position="113"/>
        <end position="141"/>
    </location>
</feature>
<gene>
    <name evidence="3" type="ORF">CHS0354_018209</name>
</gene>
<evidence type="ECO:0000313" key="4">
    <source>
        <dbReference type="Proteomes" id="UP001195483"/>
    </source>
</evidence>
<accession>A0AAE0RU75</accession>
<keyword evidence="4" id="KW-1185">Reference proteome</keyword>
<organism evidence="3 4">
    <name type="scientific">Potamilus streckersoni</name>
    <dbReference type="NCBI Taxonomy" id="2493646"/>
    <lineage>
        <taxon>Eukaryota</taxon>
        <taxon>Metazoa</taxon>
        <taxon>Spiralia</taxon>
        <taxon>Lophotrochozoa</taxon>
        <taxon>Mollusca</taxon>
        <taxon>Bivalvia</taxon>
        <taxon>Autobranchia</taxon>
        <taxon>Heteroconchia</taxon>
        <taxon>Palaeoheterodonta</taxon>
        <taxon>Unionida</taxon>
        <taxon>Unionoidea</taxon>
        <taxon>Unionidae</taxon>
        <taxon>Ambleminae</taxon>
        <taxon>Lampsilini</taxon>
        <taxon>Potamilus</taxon>
    </lineage>
</organism>
<protein>
    <recommendedName>
        <fullName evidence="5">EF-hand domain-containing protein</fullName>
    </recommendedName>
</protein>
<dbReference type="InterPro" id="IPR018247">
    <property type="entry name" value="EF_Hand_1_Ca_BS"/>
</dbReference>
<dbReference type="EMBL" id="JAEAOA010001128">
    <property type="protein sequence ID" value="KAK3579773.1"/>
    <property type="molecule type" value="Genomic_DNA"/>
</dbReference>
<dbReference type="AlphaFoldDB" id="A0AAE0RU75"/>